<comment type="subcellular location">
    <subcellularLocation>
        <location evidence="6">Cytoplasm</location>
    </subcellularLocation>
    <subcellularLocation>
        <location evidence="6">Nucleus</location>
    </subcellularLocation>
</comment>
<comment type="function">
    <text evidence="6">Component of the elongator complex which is required for multiple tRNA modifications, including mcm5U (5-methoxycarbonylmethyl uridine), mcm5s2U (5-methoxycarbonylmethyl-2-thiouridine), and ncm5U (5-carbamoylmethyl uridine). The elongator complex catalyzes formation of carboxymethyluridine in the wobble base at position 34 in tRNAs.</text>
</comment>
<evidence type="ECO:0000259" key="12">
    <source>
        <dbReference type="Pfam" id="PF23936"/>
    </source>
</evidence>
<evidence type="ECO:0000313" key="13">
    <source>
        <dbReference type="EMBL" id="RKP10459.1"/>
    </source>
</evidence>
<dbReference type="InterPro" id="IPR056169">
    <property type="entry name" value="HB_ELP1"/>
</dbReference>
<dbReference type="AlphaFoldDB" id="A0A4V1IXB3"/>
<comment type="pathway">
    <text evidence="1">tRNA modification; 5-methoxycarbonylmethyl-2-thiouridine-tRNA biosynthesis.</text>
</comment>
<dbReference type="InterPro" id="IPR015943">
    <property type="entry name" value="WD40/YVTN_repeat-like_dom_sf"/>
</dbReference>
<evidence type="ECO:0000256" key="7">
    <source>
        <dbReference type="SAM" id="MobiDB-lite"/>
    </source>
</evidence>
<evidence type="ECO:0000259" key="11">
    <source>
        <dbReference type="Pfam" id="PF23925"/>
    </source>
</evidence>
<feature type="domain" description="ELP1 three-helical bundle" evidence="12">
    <location>
        <begin position="1074"/>
        <end position="1240"/>
    </location>
</feature>
<keyword evidence="4" id="KW-0819">tRNA processing</keyword>
<dbReference type="GO" id="GO:0000049">
    <property type="term" value="F:tRNA binding"/>
    <property type="evidence" value="ECO:0007669"/>
    <property type="project" value="TreeGrafter"/>
</dbReference>
<evidence type="ECO:0000256" key="1">
    <source>
        <dbReference type="ARBA" id="ARBA00005043"/>
    </source>
</evidence>
<feature type="domain" description="ELP1 first N-terminal beta-propeller" evidence="8">
    <location>
        <begin position="1"/>
        <end position="364"/>
    </location>
</feature>
<dbReference type="SUPFAM" id="SSF82171">
    <property type="entry name" value="DPP6 N-terminal domain-like"/>
    <property type="match status" value="1"/>
</dbReference>
<dbReference type="Pfam" id="PF04762">
    <property type="entry name" value="Beta-prop_ELP1_1st"/>
    <property type="match status" value="1"/>
</dbReference>
<feature type="domain" description="ELP1 TPR" evidence="10">
    <location>
        <begin position="905"/>
        <end position="1065"/>
    </location>
</feature>
<evidence type="ECO:0000256" key="3">
    <source>
        <dbReference type="ARBA" id="ARBA00022490"/>
    </source>
</evidence>
<dbReference type="Pfam" id="PF23925">
    <property type="entry name" value="A-sol_ELP1"/>
    <property type="match status" value="1"/>
</dbReference>
<evidence type="ECO:0000259" key="8">
    <source>
        <dbReference type="Pfam" id="PF04762"/>
    </source>
</evidence>
<dbReference type="InterPro" id="IPR056166">
    <property type="entry name" value="TPR_ELP1"/>
</dbReference>
<evidence type="ECO:0000313" key="14">
    <source>
        <dbReference type="Proteomes" id="UP000271241"/>
    </source>
</evidence>
<dbReference type="GO" id="GO:0002926">
    <property type="term" value="P:tRNA wobble base 5-methoxycarbonylmethyl-2-thiouridinylation"/>
    <property type="evidence" value="ECO:0007669"/>
    <property type="project" value="TreeGrafter"/>
</dbReference>
<evidence type="ECO:0000259" key="10">
    <source>
        <dbReference type="Pfam" id="PF23878"/>
    </source>
</evidence>
<evidence type="ECO:0000256" key="2">
    <source>
        <dbReference type="ARBA" id="ARBA00006086"/>
    </source>
</evidence>
<dbReference type="Pfam" id="PF23936">
    <property type="entry name" value="HB_ELP1"/>
    <property type="match status" value="1"/>
</dbReference>
<dbReference type="Proteomes" id="UP000271241">
    <property type="component" value="Unassembled WGS sequence"/>
</dbReference>
<dbReference type="GO" id="GO:0033588">
    <property type="term" value="C:elongator holoenzyme complex"/>
    <property type="evidence" value="ECO:0007669"/>
    <property type="project" value="InterPro"/>
</dbReference>
<keyword evidence="14" id="KW-1185">Reference proteome</keyword>
<dbReference type="PANTHER" id="PTHR12747">
    <property type="entry name" value="ELONGATOR COMPLEX PROTEIN 1"/>
    <property type="match status" value="1"/>
</dbReference>
<dbReference type="UniPathway" id="UPA00988"/>
<dbReference type="Pfam" id="PF23797">
    <property type="entry name" value="Beta-prop_ELP1_2nd"/>
    <property type="match status" value="1"/>
</dbReference>
<reference evidence="14" key="1">
    <citation type="journal article" date="2018" name="Nat. Microbiol.">
        <title>Leveraging single-cell genomics to expand the fungal tree of life.</title>
        <authorList>
            <person name="Ahrendt S.R."/>
            <person name="Quandt C.A."/>
            <person name="Ciobanu D."/>
            <person name="Clum A."/>
            <person name="Salamov A."/>
            <person name="Andreopoulos B."/>
            <person name="Cheng J.F."/>
            <person name="Woyke T."/>
            <person name="Pelin A."/>
            <person name="Henrissat B."/>
            <person name="Reynolds N.K."/>
            <person name="Benny G.L."/>
            <person name="Smith M.E."/>
            <person name="James T.Y."/>
            <person name="Grigoriev I.V."/>
        </authorList>
    </citation>
    <scope>NUCLEOTIDE SEQUENCE [LARGE SCALE GENOMIC DNA]</scope>
    <source>
        <strain evidence="14">RSA 1356</strain>
    </source>
</reference>
<dbReference type="InterPro" id="IPR056165">
    <property type="entry name" value="Beta-prop_ELP1_2nd"/>
</dbReference>
<dbReference type="EMBL" id="KZ992451">
    <property type="protein sequence ID" value="RKP10459.1"/>
    <property type="molecule type" value="Genomic_DNA"/>
</dbReference>
<dbReference type="OrthoDB" id="40048at2759"/>
<evidence type="ECO:0000259" key="9">
    <source>
        <dbReference type="Pfam" id="PF23797"/>
    </source>
</evidence>
<feature type="region of interest" description="Disordered" evidence="7">
    <location>
        <begin position="1154"/>
        <end position="1182"/>
    </location>
</feature>
<proteinExistence type="inferred from homology"/>
<keyword evidence="3 6" id="KW-0963">Cytoplasm</keyword>
<evidence type="ECO:0000256" key="4">
    <source>
        <dbReference type="ARBA" id="ARBA00022694"/>
    </source>
</evidence>
<gene>
    <name evidence="13" type="ORF">THASP1DRAFT_27740</name>
</gene>
<dbReference type="Gene3D" id="2.130.10.10">
    <property type="entry name" value="YVTN repeat-like/Quinoprotein amine dehydrogenase"/>
    <property type="match status" value="1"/>
</dbReference>
<protein>
    <recommendedName>
        <fullName evidence="5 6">Elongator complex protein 1</fullName>
    </recommendedName>
</protein>
<organism evidence="13 14">
    <name type="scientific">Thamnocephalis sphaerospora</name>
    <dbReference type="NCBI Taxonomy" id="78915"/>
    <lineage>
        <taxon>Eukaryota</taxon>
        <taxon>Fungi</taxon>
        <taxon>Fungi incertae sedis</taxon>
        <taxon>Zoopagomycota</taxon>
        <taxon>Zoopagomycotina</taxon>
        <taxon>Zoopagomycetes</taxon>
        <taxon>Zoopagales</taxon>
        <taxon>Sigmoideomycetaceae</taxon>
        <taxon>Thamnocephalis</taxon>
    </lineage>
</organism>
<feature type="domain" description="ELP1 alpha-solenoid" evidence="11">
    <location>
        <begin position="701"/>
        <end position="898"/>
    </location>
</feature>
<dbReference type="Pfam" id="PF23878">
    <property type="entry name" value="TPR_ELP1"/>
    <property type="match status" value="1"/>
</dbReference>
<keyword evidence="6" id="KW-0539">Nucleus</keyword>
<evidence type="ECO:0000256" key="6">
    <source>
        <dbReference type="PIRNR" id="PIRNR017233"/>
    </source>
</evidence>
<dbReference type="PANTHER" id="PTHR12747:SF0">
    <property type="entry name" value="ELONGATOR COMPLEX PROTEIN 1"/>
    <property type="match status" value="1"/>
</dbReference>
<dbReference type="InterPro" id="IPR056167">
    <property type="entry name" value="A-sol_ELP1"/>
</dbReference>
<accession>A0A4V1IXB3</accession>
<dbReference type="InterPro" id="IPR006849">
    <property type="entry name" value="Elp1"/>
</dbReference>
<feature type="domain" description="ELP1 N-terminal second beta-propeller" evidence="9">
    <location>
        <begin position="404"/>
        <end position="677"/>
    </location>
</feature>
<feature type="compositionally biased region" description="Basic residues" evidence="7">
    <location>
        <begin position="1162"/>
        <end position="1171"/>
    </location>
</feature>
<name>A0A4V1IXB3_9FUNG</name>
<dbReference type="InterPro" id="IPR056164">
    <property type="entry name" value="Beta-prop_ELP1_1st"/>
</dbReference>
<dbReference type="STRING" id="78915.A0A4V1IXB3"/>
<comment type="similarity">
    <text evidence="2 6">Belongs to the ELP1/IKA1 family.</text>
</comment>
<dbReference type="GO" id="GO:0005829">
    <property type="term" value="C:cytosol"/>
    <property type="evidence" value="ECO:0007669"/>
    <property type="project" value="TreeGrafter"/>
</dbReference>
<dbReference type="PIRSF" id="PIRSF017233">
    <property type="entry name" value="IKAP"/>
    <property type="match status" value="1"/>
</dbReference>
<sequence>MRNLSLLTVSACETGACSTTGATASRLCLDTVDERVYVVACEDDVLTVYAVSSAAEMATAKRTGQLVTEFPVEGPPAAPETTHVVVSAHFLAESNALCVILSNGDIHLLHKRDDAGEPFDVEVVGCIETGINAVAWSPDEELVTIVTGVDMLLLMTSSFEVLSEEPLHTSDEGAAAAVNVGWGRKETQFHGSAGKQAAQAKPVGRVNLAADDDKAAYLSWRGDGKFFACSAVDPNRDCRVVRFFSREAVLQNTGEPVDALGSCLCWRPSGNWIVTAQRQPHRRVILLFERNGLLRGEFTLHDPEATVKRVQWNADSTILAVWLTKPGQPDAVQLWTTSNYKWSLKQTIYAAEQNVTLVDLHWDVEQPLILHLLTSDGQYHRYRYAWDISTSGARQASNAALLAMIDGPELLVTPFRYANVPPPLSAQQVNVGRSIDCVAFSDPRDGNDVAIVCRGMVTFYNFASNARATPRLLGTISLPDVCIPRHLCWIKERNELFLVEYDAQTGKDSLVRLAIRHKDDTMLLDDIARVQLPQHALRLHYDSDLDFVLLEDDLGSVYNTAEVMKDPQQAPILAKLPEPCPWISLSGVLYVDGSENRLPGLPVALSESGKLYVDGTLVSAECTSFFVHSGFILFTTFKHVLRLIPTTGSAEDILALAKQGGQEVEQARRVERGARIITAVQRGVSVVLQMPRGNLETISPRIMVLHSVADDLDRFDFRSAFLACRRHRVDTNVIHRYFSGTFVKHIPQFLEQLCEIDYINLFISNLQEHSADSITRTSGHNEAEAQNASGNIVNDICAAIIDELAGKDERRYTQPILIAHIRKQPTDIVGALAFVRHLREQGIGHAALSDAIKFICVMVDVNRLYKEALGMYDFDLVLMVVQNSHLDPREHIPFLNELKALEPWYRRFRIDDSLGRHLHAMKSLLQAGDKYTEELVQYIGKHQLFAEACDLMSGDTAKLQMVHAVHADFLLSQDDYKRAAHAYVLAGKNDDAVEAFLQAGLWREMFALAPQECARLVELARRVCVVLEDKRSYVDAATITIDYLKDTETAVDLLLRGSKWIEAGRTARLHSRDDLVETAVLESLSEGVSRFDEDMELLLAQLDKQFPRLLEVRKEKARAQAYMGPEVDQHLLDDVEIQSASTAMTSQFSRFTPVTLGTTRTGRTHKSSRSKRREERKKLRGKKGSVYEEHYLVDSLRKLQSRVVAMKDEVEYLASSLIIYQQPAAAKRVSTAFSSLLERVADAELNAAIVDDVILPVGHSSVAQYMMSTR</sequence>
<evidence type="ECO:0000256" key="5">
    <source>
        <dbReference type="ARBA" id="ARBA00029535"/>
    </source>
</evidence>
<dbReference type="GO" id="GO:0005634">
    <property type="term" value="C:nucleus"/>
    <property type="evidence" value="ECO:0007669"/>
    <property type="project" value="UniProtKB-SubCell"/>
</dbReference>